<dbReference type="RefSeq" id="WP_067634349.1">
    <property type="nucleotide sequence ID" value="NZ_JAAXPI010000001.1"/>
</dbReference>
<evidence type="ECO:0000256" key="1">
    <source>
        <dbReference type="SAM" id="MobiDB-lite"/>
    </source>
</evidence>
<gene>
    <name evidence="3" type="ORF">HGB48_01550</name>
</gene>
<feature type="compositionally biased region" description="Low complexity" evidence="1">
    <location>
        <begin position="27"/>
        <end position="37"/>
    </location>
</feature>
<evidence type="ECO:0000313" key="3">
    <source>
        <dbReference type="EMBL" id="NKZ02451.1"/>
    </source>
</evidence>
<keyword evidence="2" id="KW-0812">Transmembrane</keyword>
<protein>
    <submittedName>
        <fullName evidence="3">Uncharacterized protein</fullName>
    </submittedName>
</protein>
<feature type="transmembrane region" description="Helical" evidence="2">
    <location>
        <begin position="191"/>
        <end position="213"/>
    </location>
</feature>
<sequence>MTTPSGGRTAGGTTPSGGGSTSGSRGGSSTTTPASPTQGARNKGLAGGAGAAGGAVVAAATGGSALATAESLMAMATTMVSAAVILPPALMISFMFRLSTSKPQNLDKAGSDWAAAAQELEQASHDLRQLAEGIPAQAWSMDDRNAYENKVGDFCLQVDALHNYLMAVSIALKILAWALFAYAVFAMGMAVYIDALAVLAVASLASIVGSVDYPALLALAQTASLITNISTGVLAAAGGIASMAMFGGASFTGDYQADHGNAGAKAAFDKAFATGSAGAAANLLQNAGNAGLNWLNRSGGQTISGGLPGGRSAGGKGFPLTEIDLDADRDINKTWTVGGGAKFETPAGETEVSGNVKKNDEGWAGGEVGVNQKTPILGGTADVTGGGKLTWDENENLAGGYKVGAGHPGSGSQTEYEGNWDNKGDYSDKYKVNTPAFNREGSFAEGPKDETPPWDK</sequence>
<feature type="transmembrane region" description="Helical" evidence="2">
    <location>
        <begin position="45"/>
        <end position="66"/>
    </location>
</feature>
<evidence type="ECO:0000256" key="2">
    <source>
        <dbReference type="SAM" id="Phobius"/>
    </source>
</evidence>
<accession>A0A846YQN0</accession>
<feature type="compositionally biased region" description="Basic and acidic residues" evidence="1">
    <location>
        <begin position="446"/>
        <end position="456"/>
    </location>
</feature>
<feature type="region of interest" description="Disordered" evidence="1">
    <location>
        <begin position="1"/>
        <end position="47"/>
    </location>
</feature>
<feature type="region of interest" description="Disordered" evidence="1">
    <location>
        <begin position="404"/>
        <end position="427"/>
    </location>
</feature>
<reference evidence="3 4" key="1">
    <citation type="submission" date="2020-04" db="EMBL/GenBank/DDBJ databases">
        <title>MicrobeNet Type strains.</title>
        <authorList>
            <person name="Nicholson A.C."/>
        </authorList>
    </citation>
    <scope>NUCLEOTIDE SEQUENCE [LARGE SCALE GENOMIC DNA]</scope>
    <source>
        <strain evidence="3 4">ATCC BAA-277</strain>
    </source>
</reference>
<feature type="transmembrane region" description="Helical" evidence="2">
    <location>
        <begin position="164"/>
        <end position="185"/>
    </location>
</feature>
<name>A0A846YQN0_9ACTN</name>
<feature type="transmembrane region" description="Helical" evidence="2">
    <location>
        <begin position="72"/>
        <end position="96"/>
    </location>
</feature>
<keyword evidence="2" id="KW-1133">Transmembrane helix</keyword>
<keyword evidence="2" id="KW-0472">Membrane</keyword>
<dbReference type="Proteomes" id="UP000579250">
    <property type="component" value="Unassembled WGS sequence"/>
</dbReference>
<comment type="caution">
    <text evidence="3">The sequence shown here is derived from an EMBL/GenBank/DDBJ whole genome shotgun (WGS) entry which is preliminary data.</text>
</comment>
<proteinExistence type="predicted"/>
<evidence type="ECO:0000313" key="4">
    <source>
        <dbReference type="Proteomes" id="UP000579250"/>
    </source>
</evidence>
<feature type="region of interest" description="Disordered" evidence="1">
    <location>
        <begin position="437"/>
        <end position="456"/>
    </location>
</feature>
<dbReference type="AlphaFoldDB" id="A0A846YQN0"/>
<organism evidence="3 4">
    <name type="scientific">Actinomadura latina</name>
    <dbReference type="NCBI Taxonomy" id="163603"/>
    <lineage>
        <taxon>Bacteria</taxon>
        <taxon>Bacillati</taxon>
        <taxon>Actinomycetota</taxon>
        <taxon>Actinomycetes</taxon>
        <taxon>Streptosporangiales</taxon>
        <taxon>Thermomonosporaceae</taxon>
        <taxon>Actinomadura</taxon>
    </lineage>
</organism>
<feature type="compositionally biased region" description="Gly residues" evidence="1">
    <location>
        <begin position="8"/>
        <end position="26"/>
    </location>
</feature>
<keyword evidence="4" id="KW-1185">Reference proteome</keyword>
<feature type="transmembrane region" description="Helical" evidence="2">
    <location>
        <begin position="225"/>
        <end position="246"/>
    </location>
</feature>
<dbReference type="EMBL" id="JAAXPI010000001">
    <property type="protein sequence ID" value="NKZ02451.1"/>
    <property type="molecule type" value="Genomic_DNA"/>
</dbReference>